<keyword evidence="2" id="KW-0812">Transmembrane</keyword>
<keyword evidence="2" id="KW-1133">Transmembrane helix</keyword>
<feature type="region of interest" description="Disordered" evidence="1">
    <location>
        <begin position="94"/>
        <end position="115"/>
    </location>
</feature>
<keyword evidence="2" id="KW-0472">Membrane</keyword>
<protein>
    <submittedName>
        <fullName evidence="3">Uncharacterized protein</fullName>
    </submittedName>
</protein>
<reference evidence="3 4" key="1">
    <citation type="journal article" date="2016" name="Nat. Commun.">
        <title>Thousands of microbial genomes shed light on interconnected biogeochemical processes in an aquifer system.</title>
        <authorList>
            <person name="Anantharaman K."/>
            <person name="Brown C.T."/>
            <person name="Hug L.A."/>
            <person name="Sharon I."/>
            <person name="Castelle C.J."/>
            <person name="Probst A.J."/>
            <person name="Thomas B.C."/>
            <person name="Singh A."/>
            <person name="Wilkins M.J."/>
            <person name="Karaoz U."/>
            <person name="Brodie E.L."/>
            <person name="Williams K.H."/>
            <person name="Hubbard S.S."/>
            <person name="Banfield J.F."/>
        </authorList>
    </citation>
    <scope>NUCLEOTIDE SEQUENCE [LARGE SCALE GENOMIC DNA]</scope>
</reference>
<dbReference type="AlphaFoldDB" id="A0A1F8E9T6"/>
<organism evidence="3 4">
    <name type="scientific">Candidatus Yanofskybacteria bacterium RIFCSPHIGHO2_01_FULL_41_21</name>
    <dbReference type="NCBI Taxonomy" id="1802660"/>
    <lineage>
        <taxon>Bacteria</taxon>
        <taxon>Candidatus Yanofskyibacteriota</taxon>
    </lineage>
</organism>
<dbReference type="Proteomes" id="UP000178520">
    <property type="component" value="Unassembled WGS sequence"/>
</dbReference>
<accession>A0A1F8E9T6</accession>
<feature type="transmembrane region" description="Helical" evidence="2">
    <location>
        <begin position="18"/>
        <end position="36"/>
    </location>
</feature>
<proteinExistence type="predicted"/>
<comment type="caution">
    <text evidence="3">The sequence shown here is derived from an EMBL/GenBank/DDBJ whole genome shotgun (WGS) entry which is preliminary data.</text>
</comment>
<sequence length="115" mass="13050">MKHIIHEIRQQPHHVRELATVLCTIVVVAVVVFVWFNSFQRNIYALLNPEEQSQAQDKKFAEESKSLFGSIVQVFSDGKAQIYNLFGDNKQTDVVNNQSTTGDDQIHPLPVSGNR</sequence>
<dbReference type="EMBL" id="MGJA01000010">
    <property type="protein sequence ID" value="OGM97671.1"/>
    <property type="molecule type" value="Genomic_DNA"/>
</dbReference>
<evidence type="ECO:0000313" key="4">
    <source>
        <dbReference type="Proteomes" id="UP000178520"/>
    </source>
</evidence>
<name>A0A1F8E9T6_9BACT</name>
<gene>
    <name evidence="3" type="ORF">A2735_03650</name>
</gene>
<evidence type="ECO:0000256" key="1">
    <source>
        <dbReference type="SAM" id="MobiDB-lite"/>
    </source>
</evidence>
<evidence type="ECO:0000313" key="3">
    <source>
        <dbReference type="EMBL" id="OGM97671.1"/>
    </source>
</evidence>
<evidence type="ECO:0000256" key="2">
    <source>
        <dbReference type="SAM" id="Phobius"/>
    </source>
</evidence>
<feature type="compositionally biased region" description="Polar residues" evidence="1">
    <location>
        <begin position="94"/>
        <end position="103"/>
    </location>
</feature>
<dbReference type="STRING" id="1802660.A2735_03650"/>